<evidence type="ECO:0000313" key="11">
    <source>
        <dbReference type="Proteomes" id="UP001230005"/>
    </source>
</evidence>
<dbReference type="Gene3D" id="1.20.1540.10">
    <property type="entry name" value="Rhomboid-like"/>
    <property type="match status" value="1"/>
</dbReference>
<keyword evidence="11" id="KW-1185">Reference proteome</keyword>
<feature type="repeat" description="TPR" evidence="7">
    <location>
        <begin position="475"/>
        <end position="508"/>
    </location>
</feature>
<feature type="domain" description="Peptidase S54 rhomboid" evidence="9">
    <location>
        <begin position="230"/>
        <end position="363"/>
    </location>
</feature>
<name>A0ABT9ZT51_9BACI</name>
<dbReference type="InterPro" id="IPR050925">
    <property type="entry name" value="Rhomboid_protease_S54"/>
</dbReference>
<evidence type="ECO:0000256" key="6">
    <source>
        <dbReference type="ARBA" id="ARBA00023136"/>
    </source>
</evidence>
<dbReference type="InterPro" id="IPR019734">
    <property type="entry name" value="TPR_rpt"/>
</dbReference>
<dbReference type="SUPFAM" id="SSF48452">
    <property type="entry name" value="TPR-like"/>
    <property type="match status" value="1"/>
</dbReference>
<keyword evidence="3 8" id="KW-0812">Transmembrane</keyword>
<feature type="transmembrane region" description="Helical" evidence="8">
    <location>
        <begin position="181"/>
        <end position="204"/>
    </location>
</feature>
<feature type="transmembrane region" description="Helical" evidence="8">
    <location>
        <begin position="325"/>
        <end position="344"/>
    </location>
</feature>
<evidence type="ECO:0000256" key="4">
    <source>
        <dbReference type="ARBA" id="ARBA00022801"/>
    </source>
</evidence>
<dbReference type="InterPro" id="IPR022764">
    <property type="entry name" value="Peptidase_S54_rhomboid_dom"/>
</dbReference>
<feature type="transmembrane region" description="Helical" evidence="8">
    <location>
        <begin position="375"/>
        <end position="393"/>
    </location>
</feature>
<dbReference type="GO" id="GO:0006508">
    <property type="term" value="P:proteolysis"/>
    <property type="evidence" value="ECO:0007669"/>
    <property type="project" value="UniProtKB-KW"/>
</dbReference>
<dbReference type="GO" id="GO:0008233">
    <property type="term" value="F:peptidase activity"/>
    <property type="evidence" value="ECO:0007669"/>
    <property type="project" value="UniProtKB-KW"/>
</dbReference>
<feature type="transmembrane region" description="Helical" evidence="8">
    <location>
        <begin position="271"/>
        <end position="289"/>
    </location>
</feature>
<organism evidence="10 11">
    <name type="scientific">Evansella vedderi</name>
    <dbReference type="NCBI Taxonomy" id="38282"/>
    <lineage>
        <taxon>Bacteria</taxon>
        <taxon>Bacillati</taxon>
        <taxon>Bacillota</taxon>
        <taxon>Bacilli</taxon>
        <taxon>Bacillales</taxon>
        <taxon>Bacillaceae</taxon>
        <taxon>Evansella</taxon>
    </lineage>
</organism>
<comment type="caution">
    <text evidence="10">The sequence shown here is derived from an EMBL/GenBank/DDBJ whole genome shotgun (WGS) entry which is preliminary data.</text>
</comment>
<keyword evidence="4 10" id="KW-0378">Hydrolase</keyword>
<dbReference type="InterPro" id="IPR035952">
    <property type="entry name" value="Rhomboid-like_sf"/>
</dbReference>
<dbReference type="PROSITE" id="PS50005">
    <property type="entry name" value="TPR"/>
    <property type="match status" value="1"/>
</dbReference>
<dbReference type="SMART" id="SM00028">
    <property type="entry name" value="TPR"/>
    <property type="match status" value="3"/>
</dbReference>
<comment type="subcellular location">
    <subcellularLocation>
        <location evidence="1">Membrane</location>
        <topology evidence="1">Multi-pass membrane protein</topology>
    </subcellularLocation>
</comment>
<dbReference type="PANTHER" id="PTHR43731:SF14">
    <property type="entry name" value="PRESENILIN-ASSOCIATED RHOMBOID-LIKE PROTEIN, MITOCHONDRIAL"/>
    <property type="match status" value="1"/>
</dbReference>
<accession>A0ABT9ZT51</accession>
<evidence type="ECO:0000256" key="1">
    <source>
        <dbReference type="ARBA" id="ARBA00004141"/>
    </source>
</evidence>
<reference evidence="10 11" key="1">
    <citation type="submission" date="2023-07" db="EMBL/GenBank/DDBJ databases">
        <title>Genomic Encyclopedia of Type Strains, Phase IV (KMG-IV): sequencing the most valuable type-strain genomes for metagenomic binning, comparative biology and taxonomic classification.</title>
        <authorList>
            <person name="Goeker M."/>
        </authorList>
    </citation>
    <scope>NUCLEOTIDE SEQUENCE [LARGE SCALE GENOMIC DNA]</scope>
    <source>
        <strain evidence="10 11">DSM 9768</strain>
    </source>
</reference>
<feature type="transmembrane region" description="Helical" evidence="8">
    <location>
        <begin position="295"/>
        <end position="313"/>
    </location>
</feature>
<dbReference type="RefSeq" id="WP_307324334.1">
    <property type="nucleotide sequence ID" value="NZ_JAUSUG010000005.1"/>
</dbReference>
<dbReference type="SUPFAM" id="SSF144091">
    <property type="entry name" value="Rhomboid-like"/>
    <property type="match status" value="1"/>
</dbReference>
<dbReference type="PROSITE" id="PS50293">
    <property type="entry name" value="TPR_REGION"/>
    <property type="match status" value="1"/>
</dbReference>
<proteinExistence type="inferred from homology"/>
<dbReference type="Pfam" id="PF01694">
    <property type="entry name" value="Rhomboid"/>
    <property type="match status" value="1"/>
</dbReference>
<dbReference type="Proteomes" id="UP001230005">
    <property type="component" value="Unassembled WGS sequence"/>
</dbReference>
<dbReference type="InterPro" id="IPR011990">
    <property type="entry name" value="TPR-like_helical_dom_sf"/>
</dbReference>
<evidence type="ECO:0000313" key="10">
    <source>
        <dbReference type="EMBL" id="MDQ0254415.1"/>
    </source>
</evidence>
<evidence type="ECO:0000259" key="9">
    <source>
        <dbReference type="Pfam" id="PF01694"/>
    </source>
</evidence>
<gene>
    <name evidence="10" type="ORF">J2S74_001790</name>
</gene>
<evidence type="ECO:0000256" key="7">
    <source>
        <dbReference type="PROSITE-ProRule" id="PRU00339"/>
    </source>
</evidence>
<evidence type="ECO:0000256" key="2">
    <source>
        <dbReference type="ARBA" id="ARBA00009045"/>
    </source>
</evidence>
<keyword evidence="6 8" id="KW-0472">Membrane</keyword>
<sequence length="524" mass="60312">MNRLVLELRFWEVVYHLVNREGMRVVHISQSGEEIWLEDDRQEPFQIIRIAQKDFDWSNQMRSDIESAFERGKQVRKQLNLRSANVINLTLSLYEPVDSYEELIDQALPFTAGGKNQQRTILIPIGKLQEKFFPLATEWKLKEMPQFLSYDQMTDPEAVINSLRYSVQKASESRVEKEKQVFFYGKPILTFLLLGIILIIFAIVERFGSTTDTLTLISFGAKFNPLILEGEWWRFFSAMFLHIGIFHLLMNSLALFYLGSAVERIYGTSRFFFIYFLAGLVGSVASFSFNEHVSAGASGAIFGCFGALLYFGVIHHRLFFRTMGMNVIVILMINLGFGFMVPMVDNGAHIGGLIGGFAASAIVGLPNTKKVKKRFLALILTIAGIVGLLHYGYSQEETTQSYIVYLQIGQEYLQNNELENAKLYFGRIIDGNLDLAEPILTETYFLLAYIQATMDNLDEAEEHLLYTIERNPEFHEAHYNLSLVYMEQRRYEEAYDQLQEALAIEPDVTEYKQLEQQLRYLKNQ</sequence>
<keyword evidence="10" id="KW-0645">Protease</keyword>
<keyword evidence="7" id="KW-0802">TPR repeat</keyword>
<dbReference type="Pfam" id="PF14559">
    <property type="entry name" value="TPR_19"/>
    <property type="match status" value="1"/>
</dbReference>
<dbReference type="Pfam" id="PF13181">
    <property type="entry name" value="TPR_8"/>
    <property type="match status" value="1"/>
</dbReference>
<dbReference type="EC" id="3.4.21.105" evidence="10"/>
<keyword evidence="5 8" id="KW-1133">Transmembrane helix</keyword>
<dbReference type="EMBL" id="JAUSUG010000005">
    <property type="protein sequence ID" value="MDQ0254415.1"/>
    <property type="molecule type" value="Genomic_DNA"/>
</dbReference>
<evidence type="ECO:0000256" key="5">
    <source>
        <dbReference type="ARBA" id="ARBA00022989"/>
    </source>
</evidence>
<feature type="transmembrane region" description="Helical" evidence="8">
    <location>
        <begin position="232"/>
        <end position="259"/>
    </location>
</feature>
<evidence type="ECO:0000256" key="8">
    <source>
        <dbReference type="SAM" id="Phobius"/>
    </source>
</evidence>
<protein>
    <submittedName>
        <fullName evidence="10">Rhomboid protease GluP</fullName>
        <ecNumber evidence="10">3.4.21.105</ecNumber>
    </submittedName>
</protein>
<dbReference type="PANTHER" id="PTHR43731">
    <property type="entry name" value="RHOMBOID PROTEASE"/>
    <property type="match status" value="1"/>
</dbReference>
<evidence type="ECO:0000256" key="3">
    <source>
        <dbReference type="ARBA" id="ARBA00022692"/>
    </source>
</evidence>
<dbReference type="Gene3D" id="1.25.40.10">
    <property type="entry name" value="Tetratricopeptide repeat domain"/>
    <property type="match status" value="1"/>
</dbReference>
<comment type="similarity">
    <text evidence="2">Belongs to the peptidase S54 family.</text>
</comment>
<feature type="transmembrane region" description="Helical" evidence="8">
    <location>
        <begin position="350"/>
        <end position="368"/>
    </location>
</feature>